<gene>
    <name evidence="1" type="ORF">ENL21_07610</name>
</gene>
<protein>
    <recommendedName>
        <fullName evidence="2">Carboxypeptidase regulatory-like domain-containing protein</fullName>
    </recommendedName>
</protein>
<dbReference type="EMBL" id="DRTD01000566">
    <property type="protein sequence ID" value="HHE55632.1"/>
    <property type="molecule type" value="Genomic_DNA"/>
</dbReference>
<accession>A0A7V5LJD1</accession>
<sequence>MTACKVEEFTGFKIETISQNESLRLSGHVISYYTSDSVMAAFVTIGSRQAITDDQGEFSIFYVLSESEKRNKPTPVDIFAENYYPYHGLLYLSQQNTHFVFYLKYAAPIILDATAVFQRTYEYDYICQAIVKDFQGVSTIQYVKAVFFNKDAVGDSVISFLQLKEYVDSQTGRFQSTVKFPDWYPDRFYLQVSDKEGYQDWLAKSLTGIEKLIFNP</sequence>
<proteinExistence type="predicted"/>
<comment type="caution">
    <text evidence="1">The sequence shown here is derived from an EMBL/GenBank/DDBJ whole genome shotgun (WGS) entry which is preliminary data.</text>
</comment>
<organism evidence="1">
    <name type="scientific">Caldithrix abyssi</name>
    <dbReference type="NCBI Taxonomy" id="187145"/>
    <lineage>
        <taxon>Bacteria</taxon>
        <taxon>Pseudomonadati</taxon>
        <taxon>Calditrichota</taxon>
        <taxon>Calditrichia</taxon>
        <taxon>Calditrichales</taxon>
        <taxon>Calditrichaceae</taxon>
        <taxon>Caldithrix</taxon>
    </lineage>
</organism>
<evidence type="ECO:0008006" key="2">
    <source>
        <dbReference type="Google" id="ProtNLM"/>
    </source>
</evidence>
<dbReference type="AlphaFoldDB" id="A0A7V5LJD1"/>
<dbReference type="Proteomes" id="UP000886111">
    <property type="component" value="Unassembled WGS sequence"/>
</dbReference>
<name>A0A7V5LJD1_CALAY</name>
<evidence type="ECO:0000313" key="1">
    <source>
        <dbReference type="EMBL" id="HHE55632.1"/>
    </source>
</evidence>
<reference evidence="1" key="1">
    <citation type="journal article" date="2020" name="mSystems">
        <title>Genome- and Community-Level Interaction Insights into Carbon Utilization and Element Cycling Functions of Hydrothermarchaeota in Hydrothermal Sediment.</title>
        <authorList>
            <person name="Zhou Z."/>
            <person name="Liu Y."/>
            <person name="Xu W."/>
            <person name="Pan J."/>
            <person name="Luo Z.H."/>
            <person name="Li M."/>
        </authorList>
    </citation>
    <scope>NUCLEOTIDE SEQUENCE [LARGE SCALE GENOMIC DNA]</scope>
    <source>
        <strain evidence="1">HyVt-76</strain>
    </source>
</reference>